<evidence type="ECO:0000259" key="4">
    <source>
        <dbReference type="Pfam" id="PF06441"/>
    </source>
</evidence>
<protein>
    <submittedName>
        <fullName evidence="5">Alpha/Beta hydrolase protein</fullName>
    </submittedName>
</protein>
<feature type="active site" description="Proton donor" evidence="3">
    <location>
        <position position="327"/>
    </location>
</feature>
<reference evidence="5" key="1">
    <citation type="journal article" date="2023" name="Mol. Phylogenet. Evol.">
        <title>Genome-scale phylogeny and comparative genomics of the fungal order Sordariales.</title>
        <authorList>
            <person name="Hensen N."/>
            <person name="Bonometti L."/>
            <person name="Westerberg I."/>
            <person name="Brannstrom I.O."/>
            <person name="Guillou S."/>
            <person name="Cros-Aarteil S."/>
            <person name="Calhoun S."/>
            <person name="Haridas S."/>
            <person name="Kuo A."/>
            <person name="Mondo S."/>
            <person name="Pangilinan J."/>
            <person name="Riley R."/>
            <person name="LaButti K."/>
            <person name="Andreopoulos B."/>
            <person name="Lipzen A."/>
            <person name="Chen C."/>
            <person name="Yan M."/>
            <person name="Daum C."/>
            <person name="Ng V."/>
            <person name="Clum A."/>
            <person name="Steindorff A."/>
            <person name="Ohm R.A."/>
            <person name="Martin F."/>
            <person name="Silar P."/>
            <person name="Natvig D.O."/>
            <person name="Lalanne C."/>
            <person name="Gautier V."/>
            <person name="Ament-Velasquez S.L."/>
            <person name="Kruys A."/>
            <person name="Hutchinson M.I."/>
            <person name="Powell A.J."/>
            <person name="Barry K."/>
            <person name="Miller A.N."/>
            <person name="Grigoriev I.V."/>
            <person name="Debuchy R."/>
            <person name="Gladieux P."/>
            <person name="Hiltunen Thoren M."/>
            <person name="Johannesson H."/>
        </authorList>
    </citation>
    <scope>NUCLEOTIDE SEQUENCE</scope>
    <source>
        <strain evidence="5">CBS 118394</strain>
    </source>
</reference>
<dbReference type="Proteomes" id="UP001283341">
    <property type="component" value="Unassembled WGS sequence"/>
</dbReference>
<evidence type="ECO:0000313" key="6">
    <source>
        <dbReference type="Proteomes" id="UP001283341"/>
    </source>
</evidence>
<name>A0AAE0IIX3_9PEZI</name>
<dbReference type="PANTHER" id="PTHR21661">
    <property type="entry name" value="EPOXIDE HYDROLASE 1-RELATED"/>
    <property type="match status" value="1"/>
</dbReference>
<comment type="caution">
    <text evidence="5">The sequence shown here is derived from an EMBL/GenBank/DDBJ whole genome shotgun (WGS) entry which is preliminary data.</text>
</comment>
<dbReference type="PANTHER" id="PTHR21661:SF39">
    <property type="entry name" value="HYDROLASE, PUTATIVE (AFU_ORTHOLOGUE AFUA_3G08960)-RELATED"/>
    <property type="match status" value="1"/>
</dbReference>
<dbReference type="InterPro" id="IPR016292">
    <property type="entry name" value="Epoxide_hydrolase"/>
</dbReference>
<dbReference type="PRINTS" id="PR00412">
    <property type="entry name" value="EPOXHYDRLASE"/>
</dbReference>
<proteinExistence type="inferred from homology"/>
<dbReference type="Pfam" id="PF06441">
    <property type="entry name" value="EHN"/>
    <property type="match status" value="1"/>
</dbReference>
<sequence length="417" mass="45936">MVHSGFGVVPHGIPGTPVPFNFHIPQADIHQLTSLVKNGVIAAPSFYTTHNFTDGPEYAFGASRDWLADAAKAWVDPKYFDWRAMEKHWNSFPQFTINVTGPSDGQVFDLHFGALFSRKPDAIPIIFSHGWPSSWLDFIPMLELLTTKYTPETLPYHIITPSIPDYGLSTRSNLTTTELNFYTAAEALNELMKALGFDAYVAQGGDVGSALTATLGAKHDECKAVLFNNFILTPSEIASVADLPVTPGENASIAAGTAFRYSGVGYMLEQGTKPGAIALVSESNPLAMLGWIGSLYAEGTPLPLTDILKQVSWYWYTKSYGRGLWAYRAAWASVIRDDDADKNPTPLAITNKPLGYSRYPFEVLVAAKSWLDHWFPDNLVFYREHPEGGHFAAAEQPVAFLQDIEDFVAVVKAKAQF</sequence>
<dbReference type="SUPFAM" id="SSF53474">
    <property type="entry name" value="alpha/beta-Hydrolases"/>
    <property type="match status" value="1"/>
</dbReference>
<dbReference type="GO" id="GO:0097176">
    <property type="term" value="P:epoxide metabolic process"/>
    <property type="evidence" value="ECO:0007669"/>
    <property type="project" value="TreeGrafter"/>
</dbReference>
<dbReference type="InterPro" id="IPR010497">
    <property type="entry name" value="Epoxide_hydro_N"/>
</dbReference>
<dbReference type="PIRSF" id="PIRSF001112">
    <property type="entry name" value="Epoxide_hydrolase"/>
    <property type="match status" value="1"/>
</dbReference>
<evidence type="ECO:0000313" key="5">
    <source>
        <dbReference type="EMBL" id="KAK3325961.1"/>
    </source>
</evidence>
<dbReference type="InterPro" id="IPR000639">
    <property type="entry name" value="Epox_hydrolase-like"/>
</dbReference>
<keyword evidence="2 5" id="KW-0378">Hydrolase</keyword>
<comment type="similarity">
    <text evidence="1">Belongs to the peptidase S33 family.</text>
</comment>
<gene>
    <name evidence="5" type="ORF">B0H66DRAFT_144338</name>
</gene>
<feature type="domain" description="Epoxide hydrolase N-terminal" evidence="4">
    <location>
        <begin position="18"/>
        <end position="138"/>
    </location>
</feature>
<organism evidence="5 6">
    <name type="scientific">Apodospora peruviana</name>
    <dbReference type="NCBI Taxonomy" id="516989"/>
    <lineage>
        <taxon>Eukaryota</taxon>
        <taxon>Fungi</taxon>
        <taxon>Dikarya</taxon>
        <taxon>Ascomycota</taxon>
        <taxon>Pezizomycotina</taxon>
        <taxon>Sordariomycetes</taxon>
        <taxon>Sordariomycetidae</taxon>
        <taxon>Sordariales</taxon>
        <taxon>Lasiosphaeriaceae</taxon>
        <taxon>Apodospora</taxon>
    </lineage>
</organism>
<keyword evidence="6" id="KW-1185">Reference proteome</keyword>
<accession>A0AAE0IIX3</accession>
<dbReference type="AlphaFoldDB" id="A0AAE0IIX3"/>
<evidence type="ECO:0000256" key="3">
    <source>
        <dbReference type="PIRSR" id="PIRSR001112-1"/>
    </source>
</evidence>
<dbReference type="GO" id="GO:0004301">
    <property type="term" value="F:epoxide hydrolase activity"/>
    <property type="evidence" value="ECO:0007669"/>
    <property type="project" value="TreeGrafter"/>
</dbReference>
<evidence type="ECO:0000256" key="1">
    <source>
        <dbReference type="ARBA" id="ARBA00010088"/>
    </source>
</evidence>
<feature type="active site" description="Nucleophile" evidence="3">
    <location>
        <position position="206"/>
    </location>
</feature>
<reference evidence="5" key="2">
    <citation type="submission" date="2023-06" db="EMBL/GenBank/DDBJ databases">
        <authorList>
            <consortium name="Lawrence Berkeley National Laboratory"/>
            <person name="Haridas S."/>
            <person name="Hensen N."/>
            <person name="Bonometti L."/>
            <person name="Westerberg I."/>
            <person name="Brannstrom I.O."/>
            <person name="Guillou S."/>
            <person name="Cros-Aarteil S."/>
            <person name="Calhoun S."/>
            <person name="Kuo A."/>
            <person name="Mondo S."/>
            <person name="Pangilinan J."/>
            <person name="Riley R."/>
            <person name="Labutti K."/>
            <person name="Andreopoulos B."/>
            <person name="Lipzen A."/>
            <person name="Chen C."/>
            <person name="Yanf M."/>
            <person name="Daum C."/>
            <person name="Ng V."/>
            <person name="Clum A."/>
            <person name="Steindorff A."/>
            <person name="Ohm R."/>
            <person name="Martin F."/>
            <person name="Silar P."/>
            <person name="Natvig D."/>
            <person name="Lalanne C."/>
            <person name="Gautier V."/>
            <person name="Ament-Velasquez S.L."/>
            <person name="Kruys A."/>
            <person name="Hutchinson M.I."/>
            <person name="Powell A.J."/>
            <person name="Barry K."/>
            <person name="Miller A.N."/>
            <person name="Grigoriev I.V."/>
            <person name="Debuchy R."/>
            <person name="Gladieux P."/>
            <person name="Thoren M.H."/>
            <person name="Johannesson H."/>
        </authorList>
    </citation>
    <scope>NUCLEOTIDE SEQUENCE</scope>
    <source>
        <strain evidence="5">CBS 118394</strain>
    </source>
</reference>
<dbReference type="Gene3D" id="3.40.50.1820">
    <property type="entry name" value="alpha/beta hydrolase"/>
    <property type="match status" value="1"/>
</dbReference>
<dbReference type="InterPro" id="IPR029058">
    <property type="entry name" value="AB_hydrolase_fold"/>
</dbReference>
<dbReference type="EMBL" id="JAUEDM010000002">
    <property type="protein sequence ID" value="KAK3325961.1"/>
    <property type="molecule type" value="Genomic_DNA"/>
</dbReference>
<evidence type="ECO:0000256" key="2">
    <source>
        <dbReference type="ARBA" id="ARBA00022801"/>
    </source>
</evidence>
<feature type="active site" description="Proton acceptor" evidence="3">
    <location>
        <position position="390"/>
    </location>
</feature>